<sequence>MIPISMLHKAVALRGLPKCTSSFFLLPCSMCRCVCMNAHILLQLSVFCLGSIGLYILSQSRVCLISKLMLSGCATVVSISDSVVVIDSQAFSTWIWEAQLTSSWLTSHHHPWRSFLFAKKSFVRVHAYHVILEDPLPLCVRQHSSGSTPSAPHKSQAM</sequence>
<name>A0A5B0PGV8_PUCGR</name>
<keyword evidence="2" id="KW-1185">Reference proteome</keyword>
<dbReference type="Proteomes" id="UP000324748">
    <property type="component" value="Unassembled WGS sequence"/>
</dbReference>
<organism evidence="1 2">
    <name type="scientific">Puccinia graminis f. sp. tritici</name>
    <dbReference type="NCBI Taxonomy" id="56615"/>
    <lineage>
        <taxon>Eukaryota</taxon>
        <taxon>Fungi</taxon>
        <taxon>Dikarya</taxon>
        <taxon>Basidiomycota</taxon>
        <taxon>Pucciniomycotina</taxon>
        <taxon>Pucciniomycetes</taxon>
        <taxon>Pucciniales</taxon>
        <taxon>Pucciniaceae</taxon>
        <taxon>Puccinia</taxon>
    </lineage>
</organism>
<protein>
    <submittedName>
        <fullName evidence="1">Uncharacterized protein</fullName>
    </submittedName>
</protein>
<evidence type="ECO:0000313" key="2">
    <source>
        <dbReference type="Proteomes" id="UP000324748"/>
    </source>
</evidence>
<reference evidence="1 2" key="1">
    <citation type="submission" date="2019-05" db="EMBL/GenBank/DDBJ databases">
        <title>Emergence of the Ug99 lineage of the wheat stem rust pathogen through somatic hybridization.</title>
        <authorList>
            <person name="Li F."/>
            <person name="Upadhyaya N.M."/>
            <person name="Sperschneider J."/>
            <person name="Matny O."/>
            <person name="Nguyen-Phuc H."/>
            <person name="Mago R."/>
            <person name="Raley C."/>
            <person name="Miller M.E."/>
            <person name="Silverstein K.A.T."/>
            <person name="Henningsen E."/>
            <person name="Hirsch C.D."/>
            <person name="Visser B."/>
            <person name="Pretorius Z.A."/>
            <person name="Steffenson B.J."/>
            <person name="Schwessinger B."/>
            <person name="Dodds P.N."/>
            <person name="Figueroa M."/>
        </authorList>
    </citation>
    <scope>NUCLEOTIDE SEQUENCE [LARGE SCALE GENOMIC DNA]</scope>
    <source>
        <strain evidence="1">21-0</strain>
    </source>
</reference>
<proteinExistence type="predicted"/>
<dbReference type="EMBL" id="VSWC01000054">
    <property type="protein sequence ID" value="KAA1099678.1"/>
    <property type="molecule type" value="Genomic_DNA"/>
</dbReference>
<comment type="caution">
    <text evidence="1">The sequence shown here is derived from an EMBL/GenBank/DDBJ whole genome shotgun (WGS) entry which is preliminary data.</text>
</comment>
<gene>
    <name evidence="1" type="ORF">PGT21_016944</name>
</gene>
<dbReference type="AlphaFoldDB" id="A0A5B0PGV8"/>
<evidence type="ECO:0000313" key="1">
    <source>
        <dbReference type="EMBL" id="KAA1099678.1"/>
    </source>
</evidence>
<accession>A0A5B0PGV8</accession>